<sequence length="116" mass="13032">MIDSLPETLKSQMAIDSFIRFVDQLTANHRTILKPSAAIHPMIRLCGIDFGRVADHDESGVEIVDSEDELPERREKTGSRESLIFVIPFRAENLYRNLEGQSISGGAERTDFGRAK</sequence>
<gene>
    <name evidence="1" type="ORF">LEP1GSC047_2485</name>
</gene>
<dbReference type="Proteomes" id="UP000018719">
    <property type="component" value="Unassembled WGS sequence"/>
</dbReference>
<name>V6HNP6_9LEPT</name>
<organism evidence="1 2">
    <name type="scientific">Leptospira inadai serovar Lyme str. 10</name>
    <dbReference type="NCBI Taxonomy" id="1049790"/>
    <lineage>
        <taxon>Bacteria</taxon>
        <taxon>Pseudomonadati</taxon>
        <taxon>Spirochaetota</taxon>
        <taxon>Spirochaetia</taxon>
        <taxon>Leptospirales</taxon>
        <taxon>Leptospiraceae</taxon>
        <taxon>Leptospira</taxon>
    </lineage>
</organism>
<accession>V6HNP6</accession>
<evidence type="ECO:0000313" key="1">
    <source>
        <dbReference type="EMBL" id="EQA38510.1"/>
    </source>
</evidence>
<dbReference type="EMBL" id="AHMM02000006">
    <property type="protein sequence ID" value="EQA38510.1"/>
    <property type="molecule type" value="Genomic_DNA"/>
</dbReference>
<proteinExistence type="predicted"/>
<dbReference type="STRING" id="1049790.LEP1GSC047_2485"/>
<dbReference type="RefSeq" id="WP_010411828.1">
    <property type="nucleotide sequence ID" value="NZ_AHMM02000006.1"/>
</dbReference>
<comment type="caution">
    <text evidence="1">The sequence shown here is derived from an EMBL/GenBank/DDBJ whole genome shotgun (WGS) entry which is preliminary data.</text>
</comment>
<reference evidence="1 2" key="1">
    <citation type="submission" date="2013-05" db="EMBL/GenBank/DDBJ databases">
        <authorList>
            <person name="Harkins D.M."/>
            <person name="Durkin A.S."/>
            <person name="Brinkac L.M."/>
            <person name="Haft D.H."/>
            <person name="Selengut J.D."/>
            <person name="Sanka R."/>
            <person name="DePew J."/>
            <person name="Purushe J."/>
            <person name="Hartskeerl R.A."/>
            <person name="Ahmed A."/>
            <person name="van der Linden H."/>
            <person name="Goris M.G.A."/>
            <person name="Vinetz J.M."/>
            <person name="Sutton G.G."/>
            <person name="Nierman W.C."/>
            <person name="Fouts D.E."/>
        </authorList>
    </citation>
    <scope>NUCLEOTIDE SEQUENCE [LARGE SCALE GENOMIC DNA]</scope>
    <source>
        <strain evidence="1 2">10</strain>
    </source>
</reference>
<evidence type="ECO:0000313" key="2">
    <source>
        <dbReference type="Proteomes" id="UP000018719"/>
    </source>
</evidence>
<dbReference type="AlphaFoldDB" id="V6HNP6"/>
<protein>
    <submittedName>
        <fullName evidence="1">Uncharacterized protein</fullName>
    </submittedName>
</protein>